<dbReference type="EMBL" id="BK016112">
    <property type="protein sequence ID" value="DAF95981.1"/>
    <property type="molecule type" value="Genomic_DNA"/>
</dbReference>
<reference evidence="1" key="1">
    <citation type="journal article" date="2021" name="Proc. Natl. Acad. Sci. U.S.A.">
        <title>A Catalog of Tens of Thousands of Viruses from Human Metagenomes Reveals Hidden Associations with Chronic Diseases.</title>
        <authorList>
            <person name="Tisza M.J."/>
            <person name="Buck C.B."/>
        </authorList>
    </citation>
    <scope>NUCLEOTIDE SEQUENCE</scope>
    <source>
        <strain evidence="1">CtwVB15</strain>
    </source>
</reference>
<proteinExistence type="predicted"/>
<name>A0A8S5UNB8_9CAUD</name>
<organism evidence="1">
    <name type="scientific">Myoviridae sp. ctwVB15</name>
    <dbReference type="NCBI Taxonomy" id="2825208"/>
    <lineage>
        <taxon>Viruses</taxon>
        <taxon>Duplodnaviria</taxon>
        <taxon>Heunggongvirae</taxon>
        <taxon>Uroviricota</taxon>
        <taxon>Caudoviricetes</taxon>
    </lineage>
</organism>
<accession>A0A8S5UNB8</accession>
<sequence length="194" mass="22292">MLKKEQIAAIKAVGKACDTTKYQYPLCKYVFSDGAKIYGTNAHILFMEQNVSAPKGAYLPKSAEMIDPKILFLGEDLDNFLKRLHECEARDLYSYSDNGHHVYFRAKYAFDAESKKELYQITFAHEGHFQREALFLKRLIKQAISFVGKGFSLYQSELEETCFFESKDKKRIAIVMGWFKTAAIKLLNDVDLKG</sequence>
<evidence type="ECO:0000313" key="1">
    <source>
        <dbReference type="EMBL" id="DAF95981.1"/>
    </source>
</evidence>
<protein>
    <submittedName>
        <fullName evidence="1">Uncharacterized protein</fullName>
    </submittedName>
</protein>